<dbReference type="EMBL" id="CAJOBI010014059">
    <property type="protein sequence ID" value="CAF4174613.1"/>
    <property type="molecule type" value="Genomic_DNA"/>
</dbReference>
<dbReference type="Proteomes" id="UP000676336">
    <property type="component" value="Unassembled WGS sequence"/>
</dbReference>
<dbReference type="Gene3D" id="1.10.510.10">
    <property type="entry name" value="Transferase(Phosphotransferase) domain 1"/>
    <property type="match status" value="1"/>
</dbReference>
<name>A0A8S2RPV9_9BILA</name>
<gene>
    <name evidence="2" type="ORF">SMN809_LOCUS20748</name>
</gene>
<dbReference type="AlphaFoldDB" id="A0A8S2RPV9"/>
<evidence type="ECO:0000313" key="2">
    <source>
        <dbReference type="EMBL" id="CAF4174613.1"/>
    </source>
</evidence>
<reference evidence="2" key="1">
    <citation type="submission" date="2021-02" db="EMBL/GenBank/DDBJ databases">
        <authorList>
            <person name="Nowell W R."/>
        </authorList>
    </citation>
    <scope>NUCLEOTIDE SEQUENCE</scope>
</reference>
<dbReference type="InterPro" id="IPR000719">
    <property type="entry name" value="Prot_kinase_dom"/>
</dbReference>
<dbReference type="GO" id="GO:0005524">
    <property type="term" value="F:ATP binding"/>
    <property type="evidence" value="ECO:0007669"/>
    <property type="project" value="InterPro"/>
</dbReference>
<protein>
    <recommendedName>
        <fullName evidence="1">Protein kinase domain-containing protein</fullName>
    </recommendedName>
</protein>
<evidence type="ECO:0000313" key="3">
    <source>
        <dbReference type="Proteomes" id="UP000676336"/>
    </source>
</evidence>
<dbReference type="PANTHER" id="PTHR24347">
    <property type="entry name" value="SERINE/THREONINE-PROTEIN KINASE"/>
    <property type="match status" value="1"/>
</dbReference>
<comment type="caution">
    <text evidence="2">The sequence shown here is derived from an EMBL/GenBank/DDBJ whole genome shotgun (WGS) entry which is preliminary data.</text>
</comment>
<evidence type="ECO:0000259" key="1">
    <source>
        <dbReference type="PROSITE" id="PS50011"/>
    </source>
</evidence>
<proteinExistence type="predicted"/>
<dbReference type="PROSITE" id="PS50011">
    <property type="entry name" value="PROTEIN_KINASE_DOM"/>
    <property type="match status" value="1"/>
</dbReference>
<accession>A0A8S2RPV9</accession>
<feature type="non-terminal residue" evidence="2">
    <location>
        <position position="1"/>
    </location>
</feature>
<dbReference type="SUPFAM" id="SSF56112">
    <property type="entry name" value="Protein kinase-like (PK-like)"/>
    <property type="match status" value="1"/>
</dbReference>
<sequence>YSFEVDCWATGIILYILLCGYPPFKTADRNQETLFQLIQRGKYVFDAEYWSAISANAKNLIDHLLVVDRHKRMRADEILLHPWILTVGQSKPLRNTEETKAALCLKYDNKIKEYAAESNGP</sequence>
<organism evidence="2 3">
    <name type="scientific">Rotaria magnacalcarata</name>
    <dbReference type="NCBI Taxonomy" id="392030"/>
    <lineage>
        <taxon>Eukaryota</taxon>
        <taxon>Metazoa</taxon>
        <taxon>Spiralia</taxon>
        <taxon>Gnathifera</taxon>
        <taxon>Rotifera</taxon>
        <taxon>Eurotatoria</taxon>
        <taxon>Bdelloidea</taxon>
        <taxon>Philodinida</taxon>
        <taxon>Philodinidae</taxon>
        <taxon>Rotaria</taxon>
    </lineage>
</organism>
<dbReference type="GO" id="GO:0004672">
    <property type="term" value="F:protein kinase activity"/>
    <property type="evidence" value="ECO:0007669"/>
    <property type="project" value="InterPro"/>
</dbReference>
<dbReference type="Pfam" id="PF00069">
    <property type="entry name" value="Pkinase"/>
    <property type="match status" value="1"/>
</dbReference>
<dbReference type="InterPro" id="IPR011009">
    <property type="entry name" value="Kinase-like_dom_sf"/>
</dbReference>
<feature type="domain" description="Protein kinase" evidence="1">
    <location>
        <begin position="1"/>
        <end position="84"/>
    </location>
</feature>